<comment type="caution">
    <text evidence="3">The sequence shown here is derived from an EMBL/GenBank/DDBJ whole genome shotgun (WGS) entry which is preliminary data.</text>
</comment>
<keyword evidence="4" id="KW-1185">Reference proteome</keyword>
<evidence type="ECO:0000313" key="3">
    <source>
        <dbReference type="EMBL" id="KAK3203742.1"/>
    </source>
</evidence>
<dbReference type="Proteomes" id="UP001280581">
    <property type="component" value="Unassembled WGS sequence"/>
</dbReference>
<evidence type="ECO:0000259" key="2">
    <source>
        <dbReference type="Pfam" id="PF07110"/>
    </source>
</evidence>
<sequence length="126" mass="14076">MKSSTPTTSPSARYFIIAFLSKHPSITLGEFRTYYETHHVPLILSTVSAAGSPPPSVYTRRYIDSRNPVVTASGEAVSFDCMTELQFASKEKFEENWVKLLMLGEGKTAVETDESKFLDRGRTVAY</sequence>
<proteinExistence type="inferred from homology"/>
<comment type="similarity">
    <text evidence="1">Belongs to the tpcK family.</text>
</comment>
<evidence type="ECO:0000256" key="1">
    <source>
        <dbReference type="ARBA" id="ARBA00005986"/>
    </source>
</evidence>
<gene>
    <name evidence="3" type="ORF">GRF29_106g493284</name>
</gene>
<feature type="domain" description="EthD" evidence="2">
    <location>
        <begin position="23"/>
        <end position="120"/>
    </location>
</feature>
<reference evidence="3 4" key="1">
    <citation type="submission" date="2021-02" db="EMBL/GenBank/DDBJ databases">
        <title>Genome assembly of Pseudopithomyces chartarum.</title>
        <authorList>
            <person name="Jauregui R."/>
            <person name="Singh J."/>
            <person name="Voisey C."/>
        </authorList>
    </citation>
    <scope>NUCLEOTIDE SEQUENCE [LARGE SCALE GENOMIC DNA]</scope>
    <source>
        <strain evidence="3 4">AGR01</strain>
    </source>
</reference>
<dbReference type="Gene3D" id="3.30.70.100">
    <property type="match status" value="1"/>
</dbReference>
<dbReference type="Pfam" id="PF07110">
    <property type="entry name" value="EthD"/>
    <property type="match status" value="1"/>
</dbReference>
<organism evidence="3 4">
    <name type="scientific">Pseudopithomyces chartarum</name>
    <dbReference type="NCBI Taxonomy" id="1892770"/>
    <lineage>
        <taxon>Eukaryota</taxon>
        <taxon>Fungi</taxon>
        <taxon>Dikarya</taxon>
        <taxon>Ascomycota</taxon>
        <taxon>Pezizomycotina</taxon>
        <taxon>Dothideomycetes</taxon>
        <taxon>Pleosporomycetidae</taxon>
        <taxon>Pleosporales</taxon>
        <taxon>Massarineae</taxon>
        <taxon>Didymosphaeriaceae</taxon>
        <taxon>Pseudopithomyces</taxon>
    </lineage>
</organism>
<dbReference type="AlphaFoldDB" id="A0AAN6LTD7"/>
<accession>A0AAN6LTD7</accession>
<evidence type="ECO:0000313" key="4">
    <source>
        <dbReference type="Proteomes" id="UP001280581"/>
    </source>
</evidence>
<dbReference type="InterPro" id="IPR011008">
    <property type="entry name" value="Dimeric_a/b-barrel"/>
</dbReference>
<dbReference type="EMBL" id="WVTA01000010">
    <property type="protein sequence ID" value="KAK3203742.1"/>
    <property type="molecule type" value="Genomic_DNA"/>
</dbReference>
<name>A0AAN6LTD7_9PLEO</name>
<protein>
    <recommendedName>
        <fullName evidence="2">EthD domain-containing protein</fullName>
    </recommendedName>
</protein>
<dbReference type="InterPro" id="IPR009799">
    <property type="entry name" value="EthD_dom"/>
</dbReference>
<dbReference type="SUPFAM" id="SSF54909">
    <property type="entry name" value="Dimeric alpha+beta barrel"/>
    <property type="match status" value="1"/>
</dbReference>
<dbReference type="GO" id="GO:0016491">
    <property type="term" value="F:oxidoreductase activity"/>
    <property type="evidence" value="ECO:0007669"/>
    <property type="project" value="InterPro"/>
</dbReference>